<keyword evidence="1" id="KW-1133">Transmembrane helix</keyword>
<dbReference type="SMART" id="SM01190">
    <property type="entry name" value="EMP24_GP25L"/>
    <property type="match status" value="1"/>
</dbReference>
<protein>
    <submittedName>
        <fullName evidence="4">Emp24/gp25L/p24 family/GOLD</fullName>
    </submittedName>
</protein>
<evidence type="ECO:0000313" key="4">
    <source>
        <dbReference type="EMBL" id="RHW67213.1"/>
    </source>
</evidence>
<keyword evidence="1" id="KW-0812">Transmembrane</keyword>
<organism evidence="4 5">
    <name type="scientific">Trypanosoma brucei equiperdum</name>
    <dbReference type="NCBI Taxonomy" id="630700"/>
    <lineage>
        <taxon>Eukaryota</taxon>
        <taxon>Discoba</taxon>
        <taxon>Euglenozoa</taxon>
        <taxon>Kinetoplastea</taxon>
        <taxon>Metakinetoplastina</taxon>
        <taxon>Trypanosomatida</taxon>
        <taxon>Trypanosomatidae</taxon>
        <taxon>Trypanosoma</taxon>
    </lineage>
</organism>
<reference evidence="4 5" key="1">
    <citation type="submission" date="2018-09" db="EMBL/GenBank/DDBJ databases">
        <title>whole genome sequence of T. equiperdum IVM-t1 strain.</title>
        <authorList>
            <person name="Suganuma K."/>
        </authorList>
    </citation>
    <scope>NUCLEOTIDE SEQUENCE [LARGE SCALE GENOMIC DNA]</scope>
    <source>
        <strain evidence="4 5">IVM-t1</strain>
    </source>
</reference>
<evidence type="ECO:0000256" key="2">
    <source>
        <dbReference type="SAM" id="SignalP"/>
    </source>
</evidence>
<keyword evidence="1" id="KW-0472">Membrane</keyword>
<comment type="caution">
    <text evidence="4">The sequence shown here is derived from an EMBL/GenBank/DDBJ whole genome shotgun (WGS) entry which is preliminary data.</text>
</comment>
<name>A0A3L6KRQ0_9TRYP</name>
<sequence length="225" mass="25520">MLQCLTYARTFYPCHLLLLTILVAQGAKGFRFTVNPGRKCFTEEVPEAGRYYLQYKMTRSLTPFVAVAVTTSGGASLVVHNVAKTDAREIFELNQDRKIAICFKVSPKAVHSATSMNITLELMDAEEAELTRQKRQSYSTTNPTALGIGKASGALRQMHYIRDTTTRIRFDFLSLLAADEDVRYSLNEMNAVAWNYVYVFAFVSSIICCATYLRLRHFFTTKKYI</sequence>
<dbReference type="Proteomes" id="UP000266743">
    <property type="component" value="Unassembled WGS sequence"/>
</dbReference>
<evidence type="ECO:0000259" key="3">
    <source>
        <dbReference type="SMART" id="SM01190"/>
    </source>
</evidence>
<dbReference type="InterPro" id="IPR009038">
    <property type="entry name" value="GOLD_dom"/>
</dbReference>
<gene>
    <name evidence="4" type="ORF">DPX39_000049300</name>
</gene>
<proteinExistence type="predicted"/>
<evidence type="ECO:0000256" key="1">
    <source>
        <dbReference type="SAM" id="Phobius"/>
    </source>
</evidence>
<feature type="domain" description="GOLD" evidence="3">
    <location>
        <begin position="29"/>
        <end position="220"/>
    </location>
</feature>
<dbReference type="AlphaFoldDB" id="A0A3L6KRQ0"/>
<feature type="signal peptide" evidence="2">
    <location>
        <begin position="1"/>
        <end position="29"/>
    </location>
</feature>
<evidence type="ECO:0000313" key="5">
    <source>
        <dbReference type="Proteomes" id="UP000266743"/>
    </source>
</evidence>
<feature type="chain" id="PRO_5017924830" evidence="2">
    <location>
        <begin position="30"/>
        <end position="225"/>
    </location>
</feature>
<feature type="transmembrane region" description="Helical" evidence="1">
    <location>
        <begin position="193"/>
        <end position="213"/>
    </location>
</feature>
<accession>A0A3L6KRQ0</accession>
<dbReference type="Pfam" id="PF01105">
    <property type="entry name" value="EMP24_GP25L"/>
    <property type="match status" value="1"/>
</dbReference>
<dbReference type="EMBL" id="QSBY01000015">
    <property type="protein sequence ID" value="RHW67213.1"/>
    <property type="molecule type" value="Genomic_DNA"/>
</dbReference>
<keyword evidence="2" id="KW-0732">Signal</keyword>